<protein>
    <submittedName>
        <fullName evidence="2">Uncharacterized protein</fullName>
    </submittedName>
</protein>
<comment type="caution">
    <text evidence="2">The sequence shown here is derived from an EMBL/GenBank/DDBJ whole genome shotgun (WGS) entry which is preliminary data.</text>
</comment>
<gene>
    <name evidence="2" type="ORF">VNI00_016273</name>
</gene>
<name>A0AAW0BEZ0_9AGAR</name>
<dbReference type="Proteomes" id="UP001383192">
    <property type="component" value="Unassembled WGS sequence"/>
</dbReference>
<proteinExistence type="predicted"/>
<organism evidence="2 3">
    <name type="scientific">Paramarasmius palmivorus</name>
    <dbReference type="NCBI Taxonomy" id="297713"/>
    <lineage>
        <taxon>Eukaryota</taxon>
        <taxon>Fungi</taxon>
        <taxon>Dikarya</taxon>
        <taxon>Basidiomycota</taxon>
        <taxon>Agaricomycotina</taxon>
        <taxon>Agaricomycetes</taxon>
        <taxon>Agaricomycetidae</taxon>
        <taxon>Agaricales</taxon>
        <taxon>Marasmiineae</taxon>
        <taxon>Marasmiaceae</taxon>
        <taxon>Paramarasmius</taxon>
    </lineage>
</organism>
<evidence type="ECO:0000313" key="2">
    <source>
        <dbReference type="EMBL" id="KAK7024476.1"/>
    </source>
</evidence>
<accession>A0AAW0BEZ0</accession>
<reference evidence="2 3" key="1">
    <citation type="submission" date="2024-01" db="EMBL/GenBank/DDBJ databases">
        <title>A draft genome for a cacao thread blight-causing isolate of Paramarasmius palmivorus.</title>
        <authorList>
            <person name="Baruah I.K."/>
            <person name="Bukari Y."/>
            <person name="Amoako-Attah I."/>
            <person name="Meinhardt L.W."/>
            <person name="Bailey B.A."/>
            <person name="Cohen S.P."/>
        </authorList>
    </citation>
    <scope>NUCLEOTIDE SEQUENCE [LARGE SCALE GENOMIC DNA]</scope>
    <source>
        <strain evidence="2 3">GH-12</strain>
    </source>
</reference>
<evidence type="ECO:0000256" key="1">
    <source>
        <dbReference type="SAM" id="MobiDB-lite"/>
    </source>
</evidence>
<dbReference type="EMBL" id="JAYKXP010000123">
    <property type="protein sequence ID" value="KAK7024476.1"/>
    <property type="molecule type" value="Genomic_DNA"/>
</dbReference>
<keyword evidence="3" id="KW-1185">Reference proteome</keyword>
<evidence type="ECO:0000313" key="3">
    <source>
        <dbReference type="Proteomes" id="UP001383192"/>
    </source>
</evidence>
<dbReference type="AlphaFoldDB" id="A0AAW0BEZ0"/>
<feature type="region of interest" description="Disordered" evidence="1">
    <location>
        <begin position="147"/>
        <end position="182"/>
    </location>
</feature>
<sequence length="334" mass="37985">MSDMAVKPQKQIRVELRELNDKFTARMAALSQWVDTVEEDMCNGVPPTPLTIYLQGGERQLVPDKEPAVSTISPHDEDHFILAHETSQVFNAALGNGQNSKVTYLDENHGSVKNVRNCIECNHAQKITPHDLERAYIKHQLFGIDDANTDDGYSPSHSSHGTFDESSRSIILPPHGDQHQRGEFSYDISPKVVDQQHNEATQYNIIDIPRMKDTNLPKGRNKSASATIAYNNHLAKELTTHYDVYGHCKYAKILTDHTPRKLRKFEEANHLPTSFLPKKWIIGDYHVQTLRGRVDDGGYDESRVNACLTRPKPRRLPRLMTRRGLVKTLSFQCH</sequence>